<dbReference type="SMART" id="SM00421">
    <property type="entry name" value="HTH_LUXR"/>
    <property type="match status" value="1"/>
</dbReference>
<evidence type="ECO:0000256" key="2">
    <source>
        <dbReference type="PROSITE-ProRule" id="PRU00169"/>
    </source>
</evidence>
<dbReference type="SMART" id="SM00448">
    <property type="entry name" value="REC"/>
    <property type="match status" value="1"/>
</dbReference>
<feature type="domain" description="HTH luxR-type" evidence="4">
    <location>
        <begin position="193"/>
        <end position="258"/>
    </location>
</feature>
<dbReference type="PROSITE" id="PS50110">
    <property type="entry name" value="RESPONSE_REGULATORY"/>
    <property type="match status" value="1"/>
</dbReference>
<dbReference type="PANTHER" id="PTHR43214">
    <property type="entry name" value="TWO-COMPONENT RESPONSE REGULATOR"/>
    <property type="match status" value="1"/>
</dbReference>
<reference evidence="6 7" key="1">
    <citation type="submission" date="2021-07" db="EMBL/GenBank/DDBJ databases">
        <title>Actinomadura sp. PM05-2 isolated from lichen.</title>
        <authorList>
            <person name="Somphong A."/>
            <person name="Phongsopitanun W."/>
            <person name="Tanasupawat S."/>
            <person name="Peongsungnone V."/>
        </authorList>
    </citation>
    <scope>NUCLEOTIDE SEQUENCE [LARGE SCALE GENOMIC DNA]</scope>
    <source>
        <strain evidence="6 7">PM05-2</strain>
    </source>
</reference>
<dbReference type="InterPro" id="IPR016032">
    <property type="entry name" value="Sig_transdc_resp-reg_C-effctor"/>
</dbReference>
<dbReference type="InterPro" id="IPR039420">
    <property type="entry name" value="WalR-like"/>
</dbReference>
<dbReference type="Proteomes" id="UP000774570">
    <property type="component" value="Unassembled WGS sequence"/>
</dbReference>
<feature type="domain" description="Response regulatory" evidence="5">
    <location>
        <begin position="53"/>
        <end position="178"/>
    </location>
</feature>
<evidence type="ECO:0000313" key="6">
    <source>
        <dbReference type="EMBL" id="MBW8483713.1"/>
    </source>
</evidence>
<dbReference type="PRINTS" id="PR00038">
    <property type="entry name" value="HTHLUXR"/>
</dbReference>
<comment type="caution">
    <text evidence="6">The sequence shown here is derived from an EMBL/GenBank/DDBJ whole genome shotgun (WGS) entry which is preliminary data.</text>
</comment>
<dbReference type="Pfam" id="PF00196">
    <property type="entry name" value="GerE"/>
    <property type="match status" value="1"/>
</dbReference>
<name>A0ABS7FW92_9ACTN</name>
<dbReference type="Gene3D" id="3.40.50.2300">
    <property type="match status" value="1"/>
</dbReference>
<evidence type="ECO:0000256" key="3">
    <source>
        <dbReference type="SAM" id="MobiDB-lite"/>
    </source>
</evidence>
<evidence type="ECO:0000256" key="1">
    <source>
        <dbReference type="ARBA" id="ARBA00023125"/>
    </source>
</evidence>
<evidence type="ECO:0000259" key="4">
    <source>
        <dbReference type="PROSITE" id="PS50043"/>
    </source>
</evidence>
<dbReference type="EMBL" id="JAIBOA010000008">
    <property type="protein sequence ID" value="MBW8483713.1"/>
    <property type="molecule type" value="Genomic_DNA"/>
</dbReference>
<evidence type="ECO:0000259" key="5">
    <source>
        <dbReference type="PROSITE" id="PS50110"/>
    </source>
</evidence>
<dbReference type="InterPro" id="IPR001789">
    <property type="entry name" value="Sig_transdc_resp-reg_receiver"/>
</dbReference>
<dbReference type="PANTHER" id="PTHR43214:SF42">
    <property type="entry name" value="TRANSCRIPTIONAL REGULATORY PROTEIN DESR"/>
    <property type="match status" value="1"/>
</dbReference>
<dbReference type="CDD" id="cd06170">
    <property type="entry name" value="LuxR_C_like"/>
    <property type="match status" value="1"/>
</dbReference>
<keyword evidence="2" id="KW-0597">Phosphoprotein</keyword>
<dbReference type="SUPFAM" id="SSF52172">
    <property type="entry name" value="CheY-like"/>
    <property type="match status" value="1"/>
</dbReference>
<feature type="compositionally biased region" description="Basic and acidic residues" evidence="3">
    <location>
        <begin position="18"/>
        <end position="27"/>
    </location>
</feature>
<gene>
    <name evidence="6" type="ORF">K1Y72_15100</name>
</gene>
<dbReference type="Pfam" id="PF00072">
    <property type="entry name" value="Response_reg"/>
    <property type="match status" value="1"/>
</dbReference>
<dbReference type="InterPro" id="IPR036388">
    <property type="entry name" value="WH-like_DNA-bd_sf"/>
</dbReference>
<accession>A0ABS7FW92</accession>
<keyword evidence="1" id="KW-0238">DNA-binding</keyword>
<dbReference type="PROSITE" id="PS50043">
    <property type="entry name" value="HTH_LUXR_2"/>
    <property type="match status" value="1"/>
</dbReference>
<dbReference type="InterPro" id="IPR000792">
    <property type="entry name" value="Tscrpt_reg_LuxR_C"/>
</dbReference>
<keyword evidence="7" id="KW-1185">Reference proteome</keyword>
<proteinExistence type="predicted"/>
<dbReference type="Gene3D" id="1.10.10.10">
    <property type="entry name" value="Winged helix-like DNA-binding domain superfamily/Winged helix DNA-binding domain"/>
    <property type="match status" value="1"/>
</dbReference>
<dbReference type="SUPFAM" id="SSF46894">
    <property type="entry name" value="C-terminal effector domain of the bipartite response regulators"/>
    <property type="match status" value="1"/>
</dbReference>
<evidence type="ECO:0000313" key="7">
    <source>
        <dbReference type="Proteomes" id="UP000774570"/>
    </source>
</evidence>
<dbReference type="PROSITE" id="PS00622">
    <property type="entry name" value="HTH_LUXR_1"/>
    <property type="match status" value="1"/>
</dbReference>
<feature type="region of interest" description="Disordered" evidence="3">
    <location>
        <begin position="1"/>
        <end position="44"/>
    </location>
</feature>
<sequence length="260" mass="27452">MAPRLSPVKAAICPAQEHPSHPRDHSLPRPGKTSPDGRGPRSARVQEKVNVISIVIAENLQLFRSGLVALLANEPDISVVETVESRSKLAAAVRHSQPRVALIDIDLAGEESAGDPSARDGIAAAGAVLAQAPACRVVIMAERRRPGDLRRAVAAGAAGFVMKDISPAELADAVRRVARDEQVIDAALAFAEIGAARSPLTPRELEVLRAAAQGGTVTEIAGELYLSSGTVRNYLARALTKMGARTRVEAVSKAREHGWL</sequence>
<organism evidence="6 7">
    <name type="scientific">Actinomadura parmotrematis</name>
    <dbReference type="NCBI Taxonomy" id="2864039"/>
    <lineage>
        <taxon>Bacteria</taxon>
        <taxon>Bacillati</taxon>
        <taxon>Actinomycetota</taxon>
        <taxon>Actinomycetes</taxon>
        <taxon>Streptosporangiales</taxon>
        <taxon>Thermomonosporaceae</taxon>
        <taxon>Actinomadura</taxon>
    </lineage>
</organism>
<dbReference type="InterPro" id="IPR011006">
    <property type="entry name" value="CheY-like_superfamily"/>
</dbReference>
<feature type="modified residue" description="4-aspartylphosphate" evidence="2">
    <location>
        <position position="104"/>
    </location>
</feature>
<protein>
    <submittedName>
        <fullName evidence="6">Response regulator transcription factor</fullName>
    </submittedName>
</protein>